<dbReference type="Proteomes" id="UP000060043">
    <property type="component" value="Chromosome"/>
</dbReference>
<accession>A0A0U3GR26</accession>
<dbReference type="GO" id="GO:0019441">
    <property type="term" value="P:L-tryptophan catabolic process to kynurenine"/>
    <property type="evidence" value="ECO:0007669"/>
    <property type="project" value="InterPro"/>
</dbReference>
<dbReference type="SUPFAM" id="SSF102198">
    <property type="entry name" value="Putative cyclase"/>
    <property type="match status" value="1"/>
</dbReference>
<proteinExistence type="predicted"/>
<dbReference type="Proteomes" id="UP000065473">
    <property type="component" value="Chromosome"/>
</dbReference>
<dbReference type="Gene3D" id="3.50.30.50">
    <property type="entry name" value="Putative cyclase"/>
    <property type="match status" value="1"/>
</dbReference>
<organism evidence="2 3">
    <name type="scientific">Sulfolobus acidocaldarius</name>
    <dbReference type="NCBI Taxonomy" id="2285"/>
    <lineage>
        <taxon>Archaea</taxon>
        <taxon>Thermoproteota</taxon>
        <taxon>Thermoprotei</taxon>
        <taxon>Sulfolobales</taxon>
        <taxon>Sulfolobaceae</taxon>
        <taxon>Sulfolobus</taxon>
    </lineage>
</organism>
<protein>
    <recommendedName>
        <fullName evidence="5">Cyclase</fullName>
    </recommendedName>
</protein>
<dbReference type="GO" id="GO:0004061">
    <property type="term" value="F:arylformamidase activity"/>
    <property type="evidence" value="ECO:0007669"/>
    <property type="project" value="InterPro"/>
</dbReference>
<sequence length="115" mass="12907">MARYLRKGDWEDFAGYTPAPGLGLDTAIWLHEKRVAGVASDTWGVEVIPNEVEEIMQPWHHVVIPNMGLTVGEIFYLEELADHCRKDKRFAFMFVAQPLPFEGAVGSPVNPIAIK</sequence>
<dbReference type="EMBL" id="CP013694">
    <property type="protein sequence ID" value="ALU30038.1"/>
    <property type="molecule type" value="Genomic_DNA"/>
</dbReference>
<dbReference type="InterPro" id="IPR007325">
    <property type="entry name" value="KFase/CYL"/>
</dbReference>
<dbReference type="AlphaFoldDB" id="A0A0U3GR26"/>
<dbReference type="EMBL" id="CP013695">
    <property type="protein sequence ID" value="ALU30728.1"/>
    <property type="molecule type" value="Genomic_DNA"/>
</dbReference>
<reference evidence="3 4" key="1">
    <citation type="submission" date="2015-12" db="EMBL/GenBank/DDBJ databases">
        <title>A stable core within a dynamic pangenome in Sulfolobus acidocaldarius.</title>
        <authorList>
            <person name="Anderson R."/>
            <person name="Kouris A."/>
            <person name="Seward C."/>
            <person name="Campbell K."/>
            <person name="Whitaker R."/>
        </authorList>
    </citation>
    <scope>NUCLEOTIDE SEQUENCE [LARGE SCALE GENOMIC DNA]</scope>
    <source>
        <strain evidence="1 4">GG12-C01-09</strain>
        <strain evidence="2 3">NG05B_CO5_07</strain>
    </source>
</reference>
<name>A0A0U3GR26_9CREN</name>
<evidence type="ECO:0000313" key="2">
    <source>
        <dbReference type="EMBL" id="ALU30728.1"/>
    </source>
</evidence>
<dbReference type="InterPro" id="IPR037175">
    <property type="entry name" value="KFase_sf"/>
</dbReference>
<dbReference type="PANTHER" id="PTHR34861:SF10">
    <property type="entry name" value="CYCLASE"/>
    <property type="match status" value="1"/>
</dbReference>
<gene>
    <name evidence="1" type="ORF">ATY89_08900</name>
    <name evidence="2" type="ORF">ATZ20_00310</name>
</gene>
<dbReference type="PANTHER" id="PTHR34861">
    <property type="match status" value="1"/>
</dbReference>
<dbReference type="Pfam" id="PF04199">
    <property type="entry name" value="Cyclase"/>
    <property type="match status" value="1"/>
</dbReference>
<evidence type="ECO:0008006" key="5">
    <source>
        <dbReference type="Google" id="ProtNLM"/>
    </source>
</evidence>
<evidence type="ECO:0000313" key="1">
    <source>
        <dbReference type="EMBL" id="ALU30038.1"/>
    </source>
</evidence>
<evidence type="ECO:0000313" key="4">
    <source>
        <dbReference type="Proteomes" id="UP000065473"/>
    </source>
</evidence>
<evidence type="ECO:0000313" key="3">
    <source>
        <dbReference type="Proteomes" id="UP000060043"/>
    </source>
</evidence>